<accession>A0A4Y4ETU7</accession>
<feature type="compositionally biased region" description="Low complexity" evidence="1">
    <location>
        <begin position="123"/>
        <end position="134"/>
    </location>
</feature>
<dbReference type="NCBIfam" id="TIGR01300">
    <property type="entry name" value="CPA3_mnhG_phaG"/>
    <property type="match status" value="1"/>
</dbReference>
<keyword evidence="2" id="KW-0812">Transmembrane</keyword>
<organism evidence="3 4">
    <name type="scientific">Halomonas halmophila</name>
    <dbReference type="NCBI Taxonomy" id="252"/>
    <lineage>
        <taxon>Bacteria</taxon>
        <taxon>Pseudomonadati</taxon>
        <taxon>Pseudomonadota</taxon>
        <taxon>Gammaproteobacteria</taxon>
        <taxon>Oceanospirillales</taxon>
        <taxon>Halomonadaceae</taxon>
        <taxon>Halomonas</taxon>
    </lineage>
</organism>
<dbReference type="EMBL" id="BJOC01000006">
    <property type="protein sequence ID" value="GED21332.1"/>
    <property type="molecule type" value="Genomic_DNA"/>
</dbReference>
<evidence type="ECO:0000256" key="1">
    <source>
        <dbReference type="SAM" id="MobiDB-lite"/>
    </source>
</evidence>
<feature type="compositionally biased region" description="Acidic residues" evidence="1">
    <location>
        <begin position="135"/>
        <end position="144"/>
    </location>
</feature>
<evidence type="ECO:0000313" key="3">
    <source>
        <dbReference type="EMBL" id="GED21332.1"/>
    </source>
</evidence>
<dbReference type="Proteomes" id="UP000319812">
    <property type="component" value="Unassembled WGS sequence"/>
</dbReference>
<keyword evidence="4" id="KW-1185">Reference proteome</keyword>
<feature type="transmembrane region" description="Helical" evidence="2">
    <location>
        <begin position="64"/>
        <end position="84"/>
    </location>
</feature>
<sequence length="144" mass="14947">MIDGLVAVLVLAGSAFMCLAALGILRLPDLLTRMHATTKAATLGVSLIMLGVCLHFAVETVVARALAIILFIMMTAPVAAHVIGRAGYFVGARLWSGTLKDELKPHYDPLNHRLHSGLDDADASSPHGSSAGSGDDTDDAASGK</sequence>
<evidence type="ECO:0000256" key="2">
    <source>
        <dbReference type="SAM" id="Phobius"/>
    </source>
</evidence>
<dbReference type="InterPro" id="IPR005133">
    <property type="entry name" value="PhaG_MnhG_YufB"/>
</dbReference>
<gene>
    <name evidence="3" type="primary">shaG</name>
    <name evidence="3" type="ORF">HHA01_03090</name>
</gene>
<proteinExistence type="predicted"/>
<dbReference type="NCBIfam" id="NF009314">
    <property type="entry name" value="PRK12674.1-2"/>
    <property type="match status" value="1"/>
</dbReference>
<keyword evidence="2" id="KW-0472">Membrane</keyword>
<dbReference type="Pfam" id="PF03334">
    <property type="entry name" value="PhaG_MnhG_YufB"/>
    <property type="match status" value="1"/>
</dbReference>
<reference evidence="3 4" key="1">
    <citation type="submission" date="2019-06" db="EMBL/GenBank/DDBJ databases">
        <title>Whole genome shotgun sequence of Halomonas halmophila NBRC 15537.</title>
        <authorList>
            <person name="Hosoyama A."/>
            <person name="Uohara A."/>
            <person name="Ohji S."/>
            <person name="Ichikawa N."/>
        </authorList>
    </citation>
    <scope>NUCLEOTIDE SEQUENCE [LARGE SCALE GENOMIC DNA]</scope>
    <source>
        <strain evidence="3 4">NBRC 15537</strain>
    </source>
</reference>
<protein>
    <submittedName>
        <fullName evidence="3">Na+/H+ antiporter subunit G</fullName>
    </submittedName>
</protein>
<name>A0A4Y4ETU7_9GAMM</name>
<evidence type="ECO:0000313" key="4">
    <source>
        <dbReference type="Proteomes" id="UP000319812"/>
    </source>
</evidence>
<feature type="transmembrane region" description="Helical" evidence="2">
    <location>
        <begin position="6"/>
        <end position="28"/>
    </location>
</feature>
<keyword evidence="2" id="KW-1133">Transmembrane helix</keyword>
<dbReference type="AlphaFoldDB" id="A0A4Y4ETU7"/>
<dbReference type="PANTHER" id="PTHR34703">
    <property type="entry name" value="ANTIPORTER SUBUNIT MNHG2-RELATED"/>
    <property type="match status" value="1"/>
</dbReference>
<feature type="transmembrane region" description="Helical" evidence="2">
    <location>
        <begin position="40"/>
        <end position="58"/>
    </location>
</feature>
<dbReference type="OrthoDB" id="9813804at2"/>
<dbReference type="RefSeq" id="WP_141317348.1">
    <property type="nucleotide sequence ID" value="NZ_BJOC01000006.1"/>
</dbReference>
<dbReference type="GO" id="GO:0015385">
    <property type="term" value="F:sodium:proton antiporter activity"/>
    <property type="evidence" value="ECO:0007669"/>
    <property type="project" value="TreeGrafter"/>
</dbReference>
<comment type="caution">
    <text evidence="3">The sequence shown here is derived from an EMBL/GenBank/DDBJ whole genome shotgun (WGS) entry which is preliminary data.</text>
</comment>
<feature type="region of interest" description="Disordered" evidence="1">
    <location>
        <begin position="118"/>
        <end position="144"/>
    </location>
</feature>
<dbReference type="PANTHER" id="PTHR34703:SF1">
    <property type="entry name" value="ANTIPORTER SUBUNIT MNHG2-RELATED"/>
    <property type="match status" value="1"/>
</dbReference>